<protein>
    <submittedName>
        <fullName evidence="1">Uncharacterized protein</fullName>
    </submittedName>
</protein>
<evidence type="ECO:0000313" key="2">
    <source>
        <dbReference type="Proteomes" id="UP000799754"/>
    </source>
</evidence>
<organism evidence="1 2">
    <name type="scientific">Macroventuria anomochaeta</name>
    <dbReference type="NCBI Taxonomy" id="301207"/>
    <lineage>
        <taxon>Eukaryota</taxon>
        <taxon>Fungi</taxon>
        <taxon>Dikarya</taxon>
        <taxon>Ascomycota</taxon>
        <taxon>Pezizomycotina</taxon>
        <taxon>Dothideomycetes</taxon>
        <taxon>Pleosporomycetidae</taxon>
        <taxon>Pleosporales</taxon>
        <taxon>Pleosporineae</taxon>
        <taxon>Didymellaceae</taxon>
        <taxon>Macroventuria</taxon>
    </lineage>
</organism>
<accession>A0ACB6SFQ7</accession>
<proteinExistence type="predicted"/>
<dbReference type="Proteomes" id="UP000799754">
    <property type="component" value="Unassembled WGS sequence"/>
</dbReference>
<keyword evidence="2" id="KW-1185">Reference proteome</keyword>
<reference evidence="1" key="1">
    <citation type="journal article" date="2020" name="Stud. Mycol.">
        <title>101 Dothideomycetes genomes: a test case for predicting lifestyles and emergence of pathogens.</title>
        <authorList>
            <person name="Haridas S."/>
            <person name="Albert R."/>
            <person name="Binder M."/>
            <person name="Bloem J."/>
            <person name="Labutti K."/>
            <person name="Salamov A."/>
            <person name="Andreopoulos B."/>
            <person name="Baker S."/>
            <person name="Barry K."/>
            <person name="Bills G."/>
            <person name="Bluhm B."/>
            <person name="Cannon C."/>
            <person name="Castanera R."/>
            <person name="Culley D."/>
            <person name="Daum C."/>
            <person name="Ezra D."/>
            <person name="Gonzalez J."/>
            <person name="Henrissat B."/>
            <person name="Kuo A."/>
            <person name="Liang C."/>
            <person name="Lipzen A."/>
            <person name="Lutzoni F."/>
            <person name="Magnuson J."/>
            <person name="Mondo S."/>
            <person name="Nolan M."/>
            <person name="Ohm R."/>
            <person name="Pangilinan J."/>
            <person name="Park H.-J."/>
            <person name="Ramirez L."/>
            <person name="Alfaro M."/>
            <person name="Sun H."/>
            <person name="Tritt A."/>
            <person name="Yoshinaga Y."/>
            <person name="Zwiers L.-H."/>
            <person name="Turgeon B."/>
            <person name="Goodwin S."/>
            <person name="Spatafora J."/>
            <person name="Crous P."/>
            <person name="Grigoriev I."/>
        </authorList>
    </citation>
    <scope>NUCLEOTIDE SEQUENCE</scope>
    <source>
        <strain evidence="1">CBS 525.71</strain>
    </source>
</reference>
<dbReference type="EMBL" id="MU006703">
    <property type="protein sequence ID" value="KAF2632168.1"/>
    <property type="molecule type" value="Genomic_DNA"/>
</dbReference>
<gene>
    <name evidence="1" type="ORF">BU25DRAFT_417912</name>
</gene>
<comment type="caution">
    <text evidence="1">The sequence shown here is derived from an EMBL/GenBank/DDBJ whole genome shotgun (WGS) entry which is preliminary data.</text>
</comment>
<name>A0ACB6SFQ7_9PLEO</name>
<evidence type="ECO:0000313" key="1">
    <source>
        <dbReference type="EMBL" id="KAF2632168.1"/>
    </source>
</evidence>
<sequence>MRSPRFKIEYRQSRTRPTNHPTHVHKLQRPASSQDQTPLHNSQTAPLANPMAPLNIIIVGGSLSGALLVNGLLSNNTSFTVYERDAADPKREGYQIQLGDSAITGFKACLPKDCMDLITRKFGQSSGSTATAPAIYNTR</sequence>